<dbReference type="GO" id="GO:0031408">
    <property type="term" value="P:oxylipin biosynthetic process"/>
    <property type="evidence" value="ECO:0007669"/>
    <property type="project" value="UniProtKB-UniRule"/>
</dbReference>
<protein>
    <recommendedName>
        <fullName evidence="11">Lipoxygenase</fullName>
        <ecNumber evidence="11">1.13.11.-</ecNumber>
    </recommendedName>
</protein>
<dbReference type="PANTHER" id="PTHR11771">
    <property type="entry name" value="LIPOXYGENASE"/>
    <property type="match status" value="1"/>
</dbReference>
<evidence type="ECO:0000259" key="15">
    <source>
        <dbReference type="PROSITE" id="PS51393"/>
    </source>
</evidence>
<evidence type="ECO:0000313" key="16">
    <source>
        <dbReference type="Proteomes" id="UP000515121"/>
    </source>
</evidence>
<evidence type="ECO:0000256" key="13">
    <source>
        <dbReference type="SAM" id="MobiDB-lite"/>
    </source>
</evidence>
<evidence type="ECO:0000313" key="17">
    <source>
        <dbReference type="RefSeq" id="XP_022771563.1"/>
    </source>
</evidence>
<keyword evidence="4 11" id="KW-0925">Oxylipin biosynthesis</keyword>
<evidence type="ECO:0000256" key="9">
    <source>
        <dbReference type="ARBA" id="ARBA00023160"/>
    </source>
</evidence>
<dbReference type="InterPro" id="IPR013819">
    <property type="entry name" value="LipOase_C"/>
</dbReference>
<dbReference type="AlphaFoldDB" id="A0A6P6B305"/>
<keyword evidence="12" id="KW-0175">Coiled coil</keyword>
<dbReference type="KEGG" id="dzi:111314451"/>
<dbReference type="PROSITE" id="PS00081">
    <property type="entry name" value="LIPOXYGENASE_2"/>
    <property type="match status" value="1"/>
</dbReference>
<gene>
    <name evidence="17" type="primary">LOC111314451</name>
</gene>
<organism evidence="16 17">
    <name type="scientific">Durio zibethinus</name>
    <name type="common">Durian</name>
    <dbReference type="NCBI Taxonomy" id="66656"/>
    <lineage>
        <taxon>Eukaryota</taxon>
        <taxon>Viridiplantae</taxon>
        <taxon>Streptophyta</taxon>
        <taxon>Embryophyta</taxon>
        <taxon>Tracheophyta</taxon>
        <taxon>Spermatophyta</taxon>
        <taxon>Magnoliopsida</taxon>
        <taxon>eudicotyledons</taxon>
        <taxon>Gunneridae</taxon>
        <taxon>Pentapetalae</taxon>
        <taxon>rosids</taxon>
        <taxon>malvids</taxon>
        <taxon>Malvales</taxon>
        <taxon>Malvaceae</taxon>
        <taxon>Helicteroideae</taxon>
        <taxon>Durio</taxon>
    </lineage>
</organism>
<comment type="caution">
    <text evidence="10">Lacks conserved residue(s) required for the propagation of feature annotation.</text>
</comment>
<comment type="similarity">
    <text evidence="1 11">Belongs to the lipoxygenase family.</text>
</comment>
<dbReference type="GO" id="GO:0006633">
    <property type="term" value="P:fatty acid biosynthetic process"/>
    <property type="evidence" value="ECO:0007669"/>
    <property type="project" value="UniProtKB-KW"/>
</dbReference>
<feature type="domain" description="PLAT" evidence="14">
    <location>
        <begin position="26"/>
        <end position="153"/>
    </location>
</feature>
<dbReference type="Pfam" id="PF00305">
    <property type="entry name" value="Lipoxygenase"/>
    <property type="match status" value="3"/>
</dbReference>
<feature type="region of interest" description="Disordered" evidence="13">
    <location>
        <begin position="924"/>
        <end position="951"/>
    </location>
</feature>
<evidence type="ECO:0000256" key="5">
    <source>
        <dbReference type="ARBA" id="ARBA00022832"/>
    </source>
</evidence>
<evidence type="ECO:0000256" key="7">
    <source>
        <dbReference type="ARBA" id="ARBA00023002"/>
    </source>
</evidence>
<dbReference type="InterPro" id="IPR036226">
    <property type="entry name" value="LipOase_C_sf"/>
</dbReference>
<keyword evidence="7" id="KW-0560">Oxidoreductase</keyword>
<dbReference type="OrthoDB" id="407298at2759"/>
<evidence type="ECO:0000256" key="1">
    <source>
        <dbReference type="ARBA" id="ARBA00009419"/>
    </source>
</evidence>
<feature type="region of interest" description="Disordered" evidence="13">
    <location>
        <begin position="625"/>
        <end position="663"/>
    </location>
</feature>
<sequence>MKENVGCCCGVLQTCCHRPDPKKDIIKGIFEINHSPWFSLFAVGRSVAIRIYSSDKVDQSTRKGSESDNAYLLQGKMKLPTRIIKFELKFEVDRGFGTPGAFVIENRDKHEFFLKSATLKYSIPDYGKREFRFYCGSWVYPLHKTGVKRVFFTNQLYLPSETPSGLKELRQKELQKLRGGSKGERKPWDRVYEYDYYNDLGDPDNGREYARPILGGSTDYPYPRRLKTGRPPCKNDHSAESRPASCFQTYVPPDERLSQEKQEELTNNVVDALQRFLSPKTDHSNRWYQECPDLIKKIVHFFVPRGAFSTGDFRILQSIVDFFRRNPKSPSHQDTGSSDPIDAILDIFSEKEVKEIDGWVKQKLEKLVPKEIFNKVVATSTKRNILNSQLPSIIAEEKFAWGEDNEFGRQMLAGTNPVRIRCLHSSPQNKEFSPLSGPNQLPDEVLNASGVEKAMREGKAYILEHYDYLLPFLNMINGKSVCAYATRTVLAAGSTMDTLQPIAIELRLPDPKSNIVFFPDHYLWELAKFHVAANDAAYHQLHTHAVIEPFIIATRRQLSVMHPIHRLLDPHFKDTLHINEMARGFFLNAEGILETTLFTGEFSMQLSSHLYKQWRFEDQALPKDLEKRGMAKKTGESVRDKNVSEIKEKPAEKKPEKIDKDGDLVERDESLEEIDENVVELDENPPTDKAPDEKVTFPAGVKLVLEDYPYAKDGTEIWDAIETWVRKYCKIFYKDDDAFKKDEEIKEWWSEIRDVGHGDQTEGWYDLTASEDLVKALTTIIWITSGLHAAVNFGQYAYAGWPPNRPMLLRKFIPEQNTKEWIELLDDPQKFIAEMLPEKFQMSFVIAVMDLLSRHTSDEVYLGQRPPKNEWEDDEDVNKEFKEFREKLQQIETNIMERNKRYTLMNRWGYAKIPYKLLYPDTSKTRAPSKEKSGPEKMDITGRGIPNSISI</sequence>
<proteinExistence type="inferred from homology"/>
<dbReference type="InterPro" id="IPR020834">
    <property type="entry name" value="LipOase_CS"/>
</dbReference>
<keyword evidence="8" id="KW-0443">Lipid metabolism</keyword>
<dbReference type="RefSeq" id="XP_022771563.1">
    <property type="nucleotide sequence ID" value="XM_022915828.1"/>
</dbReference>
<dbReference type="Gene3D" id="1.20.245.10">
    <property type="entry name" value="Lipoxygenase-1, Domain 5"/>
    <property type="match status" value="1"/>
</dbReference>
<feature type="region of interest" description="Disordered" evidence="13">
    <location>
        <begin position="220"/>
        <end position="242"/>
    </location>
</feature>
<dbReference type="InterPro" id="IPR036392">
    <property type="entry name" value="PLAT/LH2_dom_sf"/>
</dbReference>
<evidence type="ECO:0000256" key="12">
    <source>
        <dbReference type="SAM" id="Coils"/>
    </source>
</evidence>
<dbReference type="InterPro" id="IPR001024">
    <property type="entry name" value="PLAT/LH2_dom"/>
</dbReference>
<keyword evidence="2 11" id="KW-0444">Lipid biosynthesis</keyword>
<dbReference type="PROSITE" id="PS51393">
    <property type="entry name" value="LIPOXYGENASE_3"/>
    <property type="match status" value="1"/>
</dbReference>
<dbReference type="UniPathway" id="UPA00382"/>
<keyword evidence="16" id="KW-1185">Reference proteome</keyword>
<name>A0A6P6B305_DURZI</name>
<reference evidence="17" key="1">
    <citation type="submission" date="2025-08" db="UniProtKB">
        <authorList>
            <consortium name="RefSeq"/>
        </authorList>
    </citation>
    <scope>IDENTIFICATION</scope>
    <source>
        <tissue evidence="17">Fruit stalk</tissue>
    </source>
</reference>
<feature type="compositionally biased region" description="Basic and acidic residues" evidence="13">
    <location>
        <begin position="928"/>
        <end position="940"/>
    </location>
</feature>
<dbReference type="InterPro" id="IPR001246">
    <property type="entry name" value="LipOase_plant"/>
</dbReference>
<feature type="coiled-coil region" evidence="12">
    <location>
        <begin position="874"/>
        <end position="901"/>
    </location>
</feature>
<dbReference type="GO" id="GO:0046872">
    <property type="term" value="F:metal ion binding"/>
    <property type="evidence" value="ECO:0007669"/>
    <property type="project" value="UniProtKB-UniRule"/>
</dbReference>
<evidence type="ECO:0000256" key="8">
    <source>
        <dbReference type="ARBA" id="ARBA00023098"/>
    </source>
</evidence>
<feature type="domain" description="Lipoxygenase" evidence="15">
    <location>
        <begin position="156"/>
        <end position="951"/>
    </location>
</feature>
<dbReference type="PROSITE" id="PS50095">
    <property type="entry name" value="PLAT"/>
    <property type="match status" value="1"/>
</dbReference>
<dbReference type="Gene3D" id="3.10.450.60">
    <property type="match status" value="1"/>
</dbReference>
<keyword evidence="5" id="KW-0276">Fatty acid metabolism</keyword>
<evidence type="ECO:0000256" key="11">
    <source>
        <dbReference type="RuleBase" id="RU003975"/>
    </source>
</evidence>
<keyword evidence="9 11" id="KW-0275">Fatty acid biosynthesis</keyword>
<dbReference type="Pfam" id="PF01477">
    <property type="entry name" value="PLAT"/>
    <property type="match status" value="1"/>
</dbReference>
<dbReference type="PRINTS" id="PR00087">
    <property type="entry name" value="LIPOXYGENASE"/>
</dbReference>
<evidence type="ECO:0000256" key="2">
    <source>
        <dbReference type="ARBA" id="ARBA00022516"/>
    </source>
</evidence>
<comment type="pathway">
    <text evidence="11">Lipid metabolism; oxylipin biosynthesis.</text>
</comment>
<keyword evidence="6" id="KW-0223">Dioxygenase</keyword>
<dbReference type="Proteomes" id="UP000515121">
    <property type="component" value="Unplaced"/>
</dbReference>
<dbReference type="EC" id="1.13.11.-" evidence="11"/>
<evidence type="ECO:0000256" key="4">
    <source>
        <dbReference type="ARBA" id="ARBA00022767"/>
    </source>
</evidence>
<dbReference type="SMART" id="SM00308">
    <property type="entry name" value="LH2"/>
    <property type="match status" value="1"/>
</dbReference>
<dbReference type="Gene3D" id="4.10.375.10">
    <property type="entry name" value="Lipoxygenase-1, Domain 2"/>
    <property type="match status" value="1"/>
</dbReference>
<dbReference type="GO" id="GO:0034440">
    <property type="term" value="P:lipid oxidation"/>
    <property type="evidence" value="ECO:0007669"/>
    <property type="project" value="InterPro"/>
</dbReference>
<evidence type="ECO:0000259" key="14">
    <source>
        <dbReference type="PROSITE" id="PS50095"/>
    </source>
</evidence>
<dbReference type="GO" id="GO:0016702">
    <property type="term" value="F:oxidoreductase activity, acting on single donors with incorporation of molecular oxygen, incorporation of two atoms of oxygen"/>
    <property type="evidence" value="ECO:0007669"/>
    <property type="project" value="InterPro"/>
</dbReference>
<evidence type="ECO:0000256" key="6">
    <source>
        <dbReference type="ARBA" id="ARBA00022964"/>
    </source>
</evidence>
<comment type="function">
    <text evidence="11">Plant lipoxygenase may be involved in a number of diverse aspects of plant physiology including growth and development, pest resistance, and senescence or responses to wounding.</text>
</comment>
<dbReference type="InterPro" id="IPR000907">
    <property type="entry name" value="LipOase"/>
</dbReference>
<accession>A0A6P6B305</accession>
<dbReference type="PRINTS" id="PR00468">
    <property type="entry name" value="PLTLPOXGNASE"/>
</dbReference>
<keyword evidence="3" id="KW-0479">Metal-binding</keyword>
<evidence type="ECO:0000256" key="10">
    <source>
        <dbReference type="PROSITE-ProRule" id="PRU00152"/>
    </source>
</evidence>
<evidence type="ECO:0000256" key="3">
    <source>
        <dbReference type="ARBA" id="ARBA00022723"/>
    </source>
</evidence>
<dbReference type="Gene3D" id="2.60.60.20">
    <property type="entry name" value="PLAT/LH2 domain"/>
    <property type="match status" value="1"/>
</dbReference>
<dbReference type="SUPFAM" id="SSF49723">
    <property type="entry name" value="Lipase/lipooxygenase domain (PLAT/LH2 domain)"/>
    <property type="match status" value="1"/>
</dbReference>
<dbReference type="SUPFAM" id="SSF48484">
    <property type="entry name" value="Lipoxigenase"/>
    <property type="match status" value="1"/>
</dbReference>
<dbReference type="GeneID" id="111314451"/>